<sequence length="247" mass="27588">MAHDTVYPVDPDSDRTNDVLLRNDRLTHDSSSHDASGHLGVAELNFNASRRRILTAPLSDPITKNIEAIIALHTQKVRDIPTHQRVLEEFAAFFGRSAFMYGLLAGLSIWIMGDFINHTEVMPFKLPSFIWADYGLDAAALLISTGVLVRQSRQESFAEQRAQLMLQLNLLSEQKIAKIIALLEELRTDLPNVIDRHDPEAEVMQEAADPIAVLETLQDNLEKELSLSSAHASTDPVRETKIASVDR</sequence>
<organism evidence="3 4">
    <name type="scientific">Drouetiella hepatica Uher 2000/2452</name>
    <dbReference type="NCBI Taxonomy" id="904376"/>
    <lineage>
        <taxon>Bacteria</taxon>
        <taxon>Bacillati</taxon>
        <taxon>Cyanobacteriota</taxon>
        <taxon>Cyanophyceae</taxon>
        <taxon>Oculatellales</taxon>
        <taxon>Oculatellaceae</taxon>
        <taxon>Drouetiella</taxon>
    </lineage>
</organism>
<evidence type="ECO:0000313" key="3">
    <source>
        <dbReference type="EMBL" id="MBW4661483.1"/>
    </source>
</evidence>
<dbReference type="EMBL" id="JAHHHD010000038">
    <property type="protein sequence ID" value="MBW4661483.1"/>
    <property type="molecule type" value="Genomic_DNA"/>
</dbReference>
<proteinExistence type="predicted"/>
<feature type="region of interest" description="Disordered" evidence="1">
    <location>
        <begin position="228"/>
        <end position="247"/>
    </location>
</feature>
<feature type="compositionally biased region" description="Basic and acidic residues" evidence="1">
    <location>
        <begin position="236"/>
        <end position="247"/>
    </location>
</feature>
<keyword evidence="2" id="KW-1133">Transmembrane helix</keyword>
<evidence type="ECO:0000256" key="2">
    <source>
        <dbReference type="SAM" id="Phobius"/>
    </source>
</evidence>
<keyword evidence="2" id="KW-0472">Membrane</keyword>
<reference evidence="3" key="2">
    <citation type="journal article" date="2022" name="Microbiol. Resour. Announc.">
        <title>Metagenome Sequencing to Explore Phylogenomics of Terrestrial Cyanobacteria.</title>
        <authorList>
            <person name="Ward R.D."/>
            <person name="Stajich J.E."/>
            <person name="Johansen J.R."/>
            <person name="Huntemann M."/>
            <person name="Clum A."/>
            <person name="Foster B."/>
            <person name="Foster B."/>
            <person name="Roux S."/>
            <person name="Palaniappan K."/>
            <person name="Varghese N."/>
            <person name="Mukherjee S."/>
            <person name="Reddy T.B.K."/>
            <person name="Daum C."/>
            <person name="Copeland A."/>
            <person name="Chen I.A."/>
            <person name="Ivanova N.N."/>
            <person name="Kyrpides N.C."/>
            <person name="Shapiro N."/>
            <person name="Eloe-Fadrosh E.A."/>
            <person name="Pietrasiak N."/>
        </authorList>
    </citation>
    <scope>NUCLEOTIDE SEQUENCE</scope>
    <source>
        <strain evidence="3">UHER 2000/2452</strain>
    </source>
</reference>
<evidence type="ECO:0000256" key="1">
    <source>
        <dbReference type="SAM" id="MobiDB-lite"/>
    </source>
</evidence>
<reference evidence="3" key="1">
    <citation type="submission" date="2021-05" db="EMBL/GenBank/DDBJ databases">
        <authorList>
            <person name="Pietrasiak N."/>
            <person name="Ward R."/>
            <person name="Stajich J.E."/>
            <person name="Kurbessoian T."/>
        </authorList>
    </citation>
    <scope>NUCLEOTIDE SEQUENCE</scope>
    <source>
        <strain evidence="3">UHER 2000/2452</strain>
    </source>
</reference>
<dbReference type="Pfam" id="PF06210">
    <property type="entry name" value="DUF1003"/>
    <property type="match status" value="1"/>
</dbReference>
<evidence type="ECO:0000313" key="4">
    <source>
        <dbReference type="Proteomes" id="UP000757435"/>
    </source>
</evidence>
<feature type="transmembrane region" description="Helical" evidence="2">
    <location>
        <begin position="128"/>
        <end position="149"/>
    </location>
</feature>
<name>A0A951QEY3_9CYAN</name>
<feature type="transmembrane region" description="Helical" evidence="2">
    <location>
        <begin position="98"/>
        <end position="116"/>
    </location>
</feature>
<dbReference type="Proteomes" id="UP000757435">
    <property type="component" value="Unassembled WGS sequence"/>
</dbReference>
<dbReference type="InterPro" id="IPR010406">
    <property type="entry name" value="DUF1003"/>
</dbReference>
<gene>
    <name evidence="3" type="ORF">KME15_22655</name>
</gene>
<protein>
    <submittedName>
        <fullName evidence="3">DUF1003 domain-containing protein</fullName>
    </submittedName>
</protein>
<comment type="caution">
    <text evidence="3">The sequence shown here is derived from an EMBL/GenBank/DDBJ whole genome shotgun (WGS) entry which is preliminary data.</text>
</comment>
<accession>A0A951QEY3</accession>
<keyword evidence="2" id="KW-0812">Transmembrane</keyword>
<dbReference type="AlphaFoldDB" id="A0A951QEY3"/>